<gene>
    <name evidence="1" type="ORF">L2E82_49163</name>
</gene>
<keyword evidence="2" id="KW-1185">Reference proteome</keyword>
<dbReference type="Proteomes" id="UP001055811">
    <property type="component" value="Linkage Group LG09"/>
</dbReference>
<dbReference type="EMBL" id="CM042017">
    <property type="protein sequence ID" value="KAI3690950.1"/>
    <property type="molecule type" value="Genomic_DNA"/>
</dbReference>
<evidence type="ECO:0000313" key="1">
    <source>
        <dbReference type="EMBL" id="KAI3690950.1"/>
    </source>
</evidence>
<sequence length="202" mass="20988">MSLISIKQLVLTLVLLYISLYGFWLGRAQSGIAGTGIGYIPQPGGGVGGGFGNSGGGGGGVFGNGGGGGIGGIGGGVLAKALVCLSDKIYSGCGESYRLTESGELNVPHEYTDQFCGGPCLKETNLVLNCINDALSSFLFYNRATVRDVKDTILSGCSSGPNRGDFNVAEHMQAYRSNSYTISFSIGFWIVSLISIFIILFP</sequence>
<comment type="caution">
    <text evidence="1">The sequence shown here is derived from an EMBL/GenBank/DDBJ whole genome shotgun (WGS) entry which is preliminary data.</text>
</comment>
<proteinExistence type="predicted"/>
<organism evidence="1 2">
    <name type="scientific">Cichorium intybus</name>
    <name type="common">Chicory</name>
    <dbReference type="NCBI Taxonomy" id="13427"/>
    <lineage>
        <taxon>Eukaryota</taxon>
        <taxon>Viridiplantae</taxon>
        <taxon>Streptophyta</taxon>
        <taxon>Embryophyta</taxon>
        <taxon>Tracheophyta</taxon>
        <taxon>Spermatophyta</taxon>
        <taxon>Magnoliopsida</taxon>
        <taxon>eudicotyledons</taxon>
        <taxon>Gunneridae</taxon>
        <taxon>Pentapetalae</taxon>
        <taxon>asterids</taxon>
        <taxon>campanulids</taxon>
        <taxon>Asterales</taxon>
        <taxon>Asteraceae</taxon>
        <taxon>Cichorioideae</taxon>
        <taxon>Cichorieae</taxon>
        <taxon>Cichoriinae</taxon>
        <taxon>Cichorium</taxon>
    </lineage>
</organism>
<accession>A0ACB8YZP7</accession>
<reference evidence="1 2" key="2">
    <citation type="journal article" date="2022" name="Mol. Ecol. Resour.">
        <title>The genomes of chicory, endive, great burdock and yacon provide insights into Asteraceae paleo-polyploidization history and plant inulin production.</title>
        <authorList>
            <person name="Fan W."/>
            <person name="Wang S."/>
            <person name="Wang H."/>
            <person name="Wang A."/>
            <person name="Jiang F."/>
            <person name="Liu H."/>
            <person name="Zhao H."/>
            <person name="Xu D."/>
            <person name="Zhang Y."/>
        </authorList>
    </citation>
    <scope>NUCLEOTIDE SEQUENCE [LARGE SCALE GENOMIC DNA]</scope>
    <source>
        <strain evidence="2">cv. Punajuju</strain>
        <tissue evidence="1">Leaves</tissue>
    </source>
</reference>
<reference evidence="2" key="1">
    <citation type="journal article" date="2022" name="Mol. Ecol. Resour.">
        <title>The genomes of chicory, endive, great burdock and yacon provide insights into Asteraceae palaeo-polyploidization history and plant inulin production.</title>
        <authorList>
            <person name="Fan W."/>
            <person name="Wang S."/>
            <person name="Wang H."/>
            <person name="Wang A."/>
            <person name="Jiang F."/>
            <person name="Liu H."/>
            <person name="Zhao H."/>
            <person name="Xu D."/>
            <person name="Zhang Y."/>
        </authorList>
    </citation>
    <scope>NUCLEOTIDE SEQUENCE [LARGE SCALE GENOMIC DNA]</scope>
    <source>
        <strain evidence="2">cv. Punajuju</strain>
    </source>
</reference>
<protein>
    <submittedName>
        <fullName evidence="1">Uncharacterized protein</fullName>
    </submittedName>
</protein>
<name>A0ACB8YZP7_CICIN</name>
<evidence type="ECO:0000313" key="2">
    <source>
        <dbReference type="Proteomes" id="UP001055811"/>
    </source>
</evidence>